<proteinExistence type="predicted"/>
<feature type="compositionally biased region" description="Polar residues" evidence="1">
    <location>
        <begin position="146"/>
        <end position="159"/>
    </location>
</feature>
<feature type="compositionally biased region" description="Basic and acidic residues" evidence="1">
    <location>
        <begin position="87"/>
        <end position="144"/>
    </location>
</feature>
<dbReference type="EMBL" id="JAZHXJ010000511">
    <property type="protein sequence ID" value="KAL1858866.1"/>
    <property type="molecule type" value="Genomic_DNA"/>
</dbReference>
<feature type="compositionally biased region" description="Basic and acidic residues" evidence="1">
    <location>
        <begin position="36"/>
        <end position="45"/>
    </location>
</feature>
<sequence length="159" mass="18135">MARTSSRIRVLAAEQQVETGPTERARRAAQRSLAQLREELARAAERPPQQPPTPTPSPASEAQSASGSEGRRRFRPVGRRRAPGQLRHVEQEWEETDRMREEEAEDARQRAENAAARQREESARRAREEPLINEAKKEEEDPMTKDLNSNSDDLNGETW</sequence>
<name>A0ABR3WCT0_9PEZI</name>
<feature type="compositionally biased region" description="Basic residues" evidence="1">
    <location>
        <begin position="72"/>
        <end position="82"/>
    </location>
</feature>
<dbReference type="Proteomes" id="UP001586593">
    <property type="component" value="Unassembled WGS sequence"/>
</dbReference>
<protein>
    <submittedName>
        <fullName evidence="2">Uncharacterized protein</fullName>
    </submittedName>
</protein>
<feature type="compositionally biased region" description="Pro residues" evidence="1">
    <location>
        <begin position="48"/>
        <end position="57"/>
    </location>
</feature>
<comment type="caution">
    <text evidence="2">The sequence shown here is derived from an EMBL/GenBank/DDBJ whole genome shotgun (WGS) entry which is preliminary data.</text>
</comment>
<gene>
    <name evidence="2" type="ORF">VTK73DRAFT_7782</name>
</gene>
<evidence type="ECO:0000256" key="1">
    <source>
        <dbReference type="SAM" id="MobiDB-lite"/>
    </source>
</evidence>
<evidence type="ECO:0000313" key="2">
    <source>
        <dbReference type="EMBL" id="KAL1858866.1"/>
    </source>
</evidence>
<reference evidence="2 3" key="1">
    <citation type="journal article" date="2024" name="Commun. Biol.">
        <title>Comparative genomic analysis of thermophilic fungi reveals convergent evolutionary adaptations and gene losses.</title>
        <authorList>
            <person name="Steindorff A.S."/>
            <person name="Aguilar-Pontes M.V."/>
            <person name="Robinson A.J."/>
            <person name="Andreopoulos B."/>
            <person name="LaButti K."/>
            <person name="Kuo A."/>
            <person name="Mondo S."/>
            <person name="Riley R."/>
            <person name="Otillar R."/>
            <person name="Haridas S."/>
            <person name="Lipzen A."/>
            <person name="Grimwood J."/>
            <person name="Schmutz J."/>
            <person name="Clum A."/>
            <person name="Reid I.D."/>
            <person name="Moisan M.C."/>
            <person name="Butler G."/>
            <person name="Nguyen T.T.M."/>
            <person name="Dewar K."/>
            <person name="Conant G."/>
            <person name="Drula E."/>
            <person name="Henrissat B."/>
            <person name="Hansel C."/>
            <person name="Singer S."/>
            <person name="Hutchinson M.I."/>
            <person name="de Vries R.P."/>
            <person name="Natvig D.O."/>
            <person name="Powell A.J."/>
            <person name="Tsang A."/>
            <person name="Grigoriev I.V."/>
        </authorList>
    </citation>
    <scope>NUCLEOTIDE SEQUENCE [LARGE SCALE GENOMIC DNA]</scope>
    <source>
        <strain evidence="2 3">ATCC 24622</strain>
    </source>
</reference>
<organism evidence="2 3">
    <name type="scientific">Phialemonium thermophilum</name>
    <dbReference type="NCBI Taxonomy" id="223376"/>
    <lineage>
        <taxon>Eukaryota</taxon>
        <taxon>Fungi</taxon>
        <taxon>Dikarya</taxon>
        <taxon>Ascomycota</taxon>
        <taxon>Pezizomycotina</taxon>
        <taxon>Sordariomycetes</taxon>
        <taxon>Sordariomycetidae</taxon>
        <taxon>Cephalothecales</taxon>
        <taxon>Cephalothecaceae</taxon>
        <taxon>Phialemonium</taxon>
    </lineage>
</organism>
<accession>A0ABR3WCT0</accession>
<keyword evidence="3" id="KW-1185">Reference proteome</keyword>
<evidence type="ECO:0000313" key="3">
    <source>
        <dbReference type="Proteomes" id="UP001586593"/>
    </source>
</evidence>
<feature type="region of interest" description="Disordered" evidence="1">
    <location>
        <begin position="1"/>
        <end position="159"/>
    </location>
</feature>
<feature type="compositionally biased region" description="Low complexity" evidence="1">
    <location>
        <begin position="58"/>
        <end position="68"/>
    </location>
</feature>